<feature type="transmembrane region" description="Helical" evidence="1">
    <location>
        <begin position="134"/>
        <end position="155"/>
    </location>
</feature>
<organism evidence="2 3">
    <name type="scientific">Streptomyces heliomycini</name>
    <dbReference type="NCBI Taxonomy" id="284032"/>
    <lineage>
        <taxon>Bacteria</taxon>
        <taxon>Bacillati</taxon>
        <taxon>Actinomycetota</taxon>
        <taxon>Actinomycetes</taxon>
        <taxon>Kitasatosporales</taxon>
        <taxon>Streptomycetaceae</taxon>
        <taxon>Streptomyces</taxon>
    </lineage>
</organism>
<feature type="transmembrane region" description="Helical" evidence="1">
    <location>
        <begin position="76"/>
        <end position="95"/>
    </location>
</feature>
<gene>
    <name evidence="2" type="ORF">ACFFUA_31835</name>
</gene>
<dbReference type="RefSeq" id="WP_380956964.1">
    <property type="nucleotide sequence ID" value="NZ_JBHMDI010000146.1"/>
</dbReference>
<keyword evidence="1" id="KW-0472">Membrane</keyword>
<proteinExistence type="predicted"/>
<comment type="caution">
    <text evidence="2">The sequence shown here is derived from an EMBL/GenBank/DDBJ whole genome shotgun (WGS) entry which is preliminary data.</text>
</comment>
<feature type="transmembrane region" description="Helical" evidence="1">
    <location>
        <begin position="12"/>
        <end position="34"/>
    </location>
</feature>
<feature type="transmembrane region" description="Helical" evidence="1">
    <location>
        <begin position="107"/>
        <end position="128"/>
    </location>
</feature>
<accession>A0ABV5LIG0</accession>
<evidence type="ECO:0000313" key="2">
    <source>
        <dbReference type="EMBL" id="MFB9351953.1"/>
    </source>
</evidence>
<evidence type="ECO:0000313" key="3">
    <source>
        <dbReference type="Proteomes" id="UP001589753"/>
    </source>
</evidence>
<protein>
    <recommendedName>
        <fullName evidence="4">Integral membrane protein</fullName>
    </recommendedName>
</protein>
<dbReference type="Proteomes" id="UP001589753">
    <property type="component" value="Unassembled WGS sequence"/>
</dbReference>
<keyword evidence="3" id="KW-1185">Reference proteome</keyword>
<reference evidence="2 3" key="1">
    <citation type="submission" date="2024-09" db="EMBL/GenBank/DDBJ databases">
        <authorList>
            <person name="Sun Q."/>
            <person name="Mori K."/>
        </authorList>
    </citation>
    <scope>NUCLEOTIDE SEQUENCE [LARGE SCALE GENOMIC DNA]</scope>
    <source>
        <strain evidence="2 3">JCM 9767</strain>
    </source>
</reference>
<keyword evidence="1" id="KW-0812">Transmembrane</keyword>
<keyword evidence="1" id="KW-1133">Transmembrane helix</keyword>
<name>A0ABV5LIG0_9ACTN</name>
<dbReference type="EMBL" id="JBHMDI010000146">
    <property type="protein sequence ID" value="MFB9351953.1"/>
    <property type="molecule type" value="Genomic_DNA"/>
</dbReference>
<evidence type="ECO:0000256" key="1">
    <source>
        <dbReference type="SAM" id="Phobius"/>
    </source>
</evidence>
<evidence type="ECO:0008006" key="4">
    <source>
        <dbReference type="Google" id="ProtNLM"/>
    </source>
</evidence>
<sequence>MDHSTHTTHLSSVAAMAWSGFALAAVVPGLMWLVRRSPLWERVSPPPGVAVPLLVLLHAWAMLGGLVGLAPPAGPFVTEPVLLAGAVLFWVPVVARTRHRLSAPGRCLYLFLAAPLLDLPALGVIAAGHSAEGIAMIVGMLPLGITAAVLTWTWVDREERLAAAADGWALPVPGGDPRV</sequence>
<feature type="transmembrane region" description="Helical" evidence="1">
    <location>
        <begin position="46"/>
        <end position="70"/>
    </location>
</feature>